<sequence>MKRIIYFILAILVCGIYAGCSENEIDLYDQTPRINFYGSLHIRTLVDTDYVKKDDPYAIDSFTVKIQGDLLKENRDFCVKVSPNSDYQKSVDVLLESKYTYTELDTVCQVFYYKIKRPAVEAGRKVYGCFLEFDLNNPLHQFDKGLVEQHQISLNVRWELKTDEWGCWSGYKYGSYSDEKYMFIMDVCGCVYEELEEEDYDKVKQAYKEYREAGNPPILGEDGDEIVYE</sequence>
<dbReference type="EMBL" id="SRYX01000001">
    <property type="protein sequence ID" value="TGY41259.1"/>
    <property type="molecule type" value="Genomic_DNA"/>
</dbReference>
<protein>
    <submittedName>
        <fullName evidence="1">DUF4843 domain-containing protein</fullName>
    </submittedName>
</protein>
<evidence type="ECO:0000313" key="1">
    <source>
        <dbReference type="EMBL" id="ANU59256.1"/>
    </source>
</evidence>
<dbReference type="STRING" id="1796613.A4V03_18220"/>
<accession>A0A1C7H5L0</accession>
<organism evidence="1 3">
    <name type="scientific">Bacteroides caecimuris</name>
    <dbReference type="NCBI Taxonomy" id="1796613"/>
    <lineage>
        <taxon>Bacteria</taxon>
        <taxon>Pseudomonadati</taxon>
        <taxon>Bacteroidota</taxon>
        <taxon>Bacteroidia</taxon>
        <taxon>Bacteroidales</taxon>
        <taxon>Bacteroidaceae</taxon>
        <taxon>Bacteroides</taxon>
    </lineage>
</organism>
<dbReference type="GeneID" id="82189073"/>
<dbReference type="RefSeq" id="WP_065539903.1">
    <property type="nucleotide sequence ID" value="NZ_CARILY010000007.1"/>
</dbReference>
<reference evidence="1" key="2">
    <citation type="submission" date="2017-04" db="EMBL/GenBank/DDBJ databases">
        <title>Complete Genome Sequences of Twelve Strains of a Stable Defined Moderately Diverse Mouse Microbiota 2 (sDMDMm2).</title>
        <authorList>
            <person name="Uchimura Y."/>
            <person name="Wyss M."/>
            <person name="Brugiroux S."/>
            <person name="Limenitakis J.P."/>
            <person name="Stecher B."/>
            <person name="McCoy K.D."/>
            <person name="Macpherson A.J."/>
        </authorList>
    </citation>
    <scope>NUCLEOTIDE SEQUENCE</scope>
    <source>
        <strain evidence="1">I48</strain>
    </source>
</reference>
<evidence type="ECO:0000313" key="3">
    <source>
        <dbReference type="Proteomes" id="UP000092631"/>
    </source>
</evidence>
<dbReference type="Proteomes" id="UP000092631">
    <property type="component" value="Chromosome"/>
</dbReference>
<dbReference type="OrthoDB" id="1080788at2"/>
<reference evidence="3" key="1">
    <citation type="submission" date="2016-04" db="EMBL/GenBank/DDBJ databases">
        <title>Complete Genome Sequences of Twelve Strains of a Stable Defined Moderately Diverse Mouse Microbiota 2 (sDMDMm2).</title>
        <authorList>
            <person name="Uchimura Y."/>
            <person name="Wyss M."/>
            <person name="Brugiroux S."/>
            <person name="Limenitakis J.P."/>
            <person name="Stecher B."/>
            <person name="McCoy K.D."/>
            <person name="Macpherson A.J."/>
        </authorList>
    </citation>
    <scope>NUCLEOTIDE SEQUENCE [LARGE SCALE GENOMIC DNA]</scope>
    <source>
        <strain evidence="3">I48</strain>
    </source>
</reference>
<dbReference type="Proteomes" id="UP000309566">
    <property type="component" value="Unassembled WGS sequence"/>
</dbReference>
<dbReference type="AlphaFoldDB" id="A0A1C7H5L0"/>
<evidence type="ECO:0000313" key="4">
    <source>
        <dbReference type="Proteomes" id="UP000309566"/>
    </source>
</evidence>
<accession>A0A4S2DGR3</accession>
<evidence type="ECO:0000313" key="2">
    <source>
        <dbReference type="EMBL" id="TGY41259.1"/>
    </source>
</evidence>
<dbReference type="KEGG" id="bcae:A4V03_18220"/>
<reference evidence="2 4" key="3">
    <citation type="submission" date="2019-04" db="EMBL/GenBank/DDBJ databases">
        <title>Microbes associate with the intestines of laboratory mice.</title>
        <authorList>
            <person name="Navarre W."/>
            <person name="Wong E."/>
            <person name="Huang K."/>
            <person name="Tropini C."/>
            <person name="Ng K."/>
            <person name="Yu B."/>
        </authorList>
    </citation>
    <scope>NUCLEOTIDE SEQUENCE [LARGE SCALE GENOMIC DNA]</scope>
    <source>
        <strain evidence="2 4">NM63_1-25</strain>
    </source>
</reference>
<dbReference type="EMBL" id="CP015401">
    <property type="protein sequence ID" value="ANU59256.1"/>
    <property type="molecule type" value="Genomic_DNA"/>
</dbReference>
<gene>
    <name evidence="1" type="ORF">A4V03_18220</name>
    <name evidence="2" type="ORF">E5353_00210</name>
</gene>
<proteinExistence type="predicted"/>
<keyword evidence="3" id="KW-1185">Reference proteome</keyword>
<name>A0A1C7H5L0_9BACE</name>